<dbReference type="OMA" id="CRAIEYH"/>
<organism evidence="2 3">
    <name type="scientific">Epicoccum nigrum</name>
    <name type="common">Soil fungus</name>
    <name type="synonym">Epicoccum purpurascens</name>
    <dbReference type="NCBI Taxonomy" id="105696"/>
    <lineage>
        <taxon>Eukaryota</taxon>
        <taxon>Fungi</taxon>
        <taxon>Dikarya</taxon>
        <taxon>Ascomycota</taxon>
        <taxon>Pezizomycotina</taxon>
        <taxon>Dothideomycetes</taxon>
        <taxon>Pleosporomycetidae</taxon>
        <taxon>Pleosporales</taxon>
        <taxon>Pleosporineae</taxon>
        <taxon>Didymellaceae</taxon>
        <taxon>Epicoccum</taxon>
    </lineage>
</organism>
<sequence length="461" mass="52913">MTPRLTLLHLRWSDHLMSNDLTQYEDPIHFSTSKPEPKWKSEAQFAMESSCFCVICGSPFDLEGEVYNLDTGAERYKWMRNYRLIGSRRDVHYHNLAGLSEEDFHSACYNTSNCNDVFLSARATWNEGNDQLFHIDGLYPDTNIPYILKFNAMQQLGDHDTVFPLHEDCLQISRRAIKHLIPTTLGSRPSASCLSILNSILQSRFRDNARSAKPSDLVARNDLFDLCTATDLNGPRSVVGLSLLEWWASDYEKFYTDPTNVPNISTCVLHLLHDTRAVDACPSPRPLPTQELSALERLPTELLDHTIAYVSAYEAFSLHCASKTLARKLPLDNNSWRENILSGNGLPYLWDLDIEWLNKQHQKHSAKSKGADAAWSWKAVGQLLATKHFPLKSPNPRIDDLPNGLWNRRRIWSIIEQATRRDFSKVSNKEPTKSVLELRKRREPVFDWQLEEIMDDLGHYS</sequence>
<dbReference type="AlphaFoldDB" id="A0A1Y2LLW3"/>
<proteinExistence type="predicted"/>
<evidence type="ECO:0000313" key="2">
    <source>
        <dbReference type="EMBL" id="OSS44187.1"/>
    </source>
</evidence>
<dbReference type="PROSITE" id="PS50181">
    <property type="entry name" value="FBOX"/>
    <property type="match status" value="1"/>
</dbReference>
<dbReference type="EMBL" id="KZ107859">
    <property type="protein sequence ID" value="OSS44187.1"/>
    <property type="molecule type" value="Genomic_DNA"/>
</dbReference>
<dbReference type="InterPro" id="IPR001810">
    <property type="entry name" value="F-box_dom"/>
</dbReference>
<evidence type="ECO:0000259" key="1">
    <source>
        <dbReference type="PROSITE" id="PS50181"/>
    </source>
</evidence>
<protein>
    <recommendedName>
        <fullName evidence="1">F-box domain-containing protein</fullName>
    </recommendedName>
</protein>
<accession>A0A1Y2LLW3</accession>
<dbReference type="Proteomes" id="UP000193240">
    <property type="component" value="Unassembled WGS sequence"/>
</dbReference>
<evidence type="ECO:0000313" key="3">
    <source>
        <dbReference type="Proteomes" id="UP000193240"/>
    </source>
</evidence>
<reference evidence="2 3" key="1">
    <citation type="journal article" date="2017" name="Genome Announc.">
        <title>Genome sequence of the saprophytic ascomycete Epicoccum nigrum ICMP 19927 strain isolated from New Zealand.</title>
        <authorList>
            <person name="Fokin M."/>
            <person name="Fleetwood D."/>
            <person name="Weir B.S."/>
            <person name="Villas-Boas S.G."/>
        </authorList>
    </citation>
    <scope>NUCLEOTIDE SEQUENCE [LARGE SCALE GENOMIC DNA]</scope>
    <source>
        <strain evidence="2 3">ICMP 19927</strain>
    </source>
</reference>
<keyword evidence="3" id="KW-1185">Reference proteome</keyword>
<feature type="domain" description="F-box" evidence="1">
    <location>
        <begin position="292"/>
        <end position="339"/>
    </location>
</feature>
<dbReference type="InParanoid" id="A0A1Y2LLW3"/>
<name>A0A1Y2LLW3_EPING</name>
<gene>
    <name evidence="2" type="ORF">B5807_11264</name>
</gene>